<reference evidence="3" key="1">
    <citation type="submission" date="2009-07" db="EMBL/GenBank/DDBJ databases">
        <authorList>
            <consortium name="US DOE Joint Genome Institute (JGI-PGF)"/>
            <person name="Lucas S."/>
            <person name="Copeland A."/>
            <person name="Lapidus A."/>
            <person name="Glavina del Rio T."/>
            <person name="Tice H."/>
            <person name="Bruce D."/>
            <person name="Goodwin L."/>
            <person name="Pitluck S."/>
            <person name="Larimer F."/>
            <person name="Land M.L."/>
            <person name="Mouttaki H."/>
            <person name="He Z."/>
            <person name="Zhou J."/>
            <person name="Hemme C.L."/>
        </authorList>
    </citation>
    <scope>NUCLEOTIDE SEQUENCE</scope>
    <source>
        <strain evidence="3">DSM 2782</strain>
    </source>
</reference>
<dbReference type="InterPro" id="IPR029044">
    <property type="entry name" value="Nucleotide-diphossugar_trans"/>
</dbReference>
<reference evidence="3" key="2">
    <citation type="submission" date="2011-01" db="EMBL/GenBank/DDBJ databases">
        <title>The Non-contiguous Finished genome of Clostridium papyrosolvens.</title>
        <authorList>
            <person name="Lucas S."/>
            <person name="Copeland A."/>
            <person name="Lapidus A."/>
            <person name="Cheng J.-F."/>
            <person name="Goodwin L."/>
            <person name="Pitluck S."/>
            <person name="Misra M."/>
            <person name="Chertkov O."/>
            <person name="Detter J.C."/>
            <person name="Han C."/>
            <person name="Tapia R."/>
            <person name="Land M."/>
            <person name="Hauser L."/>
            <person name="Kyrpides N."/>
            <person name="Ivanova N."/>
            <person name="Pagani I."/>
            <person name="Mouttaki H."/>
            <person name="He Z."/>
            <person name="Zhou J."/>
            <person name="Hemme C.L."/>
            <person name="Woyke T."/>
        </authorList>
    </citation>
    <scope>NUCLEOTIDE SEQUENCE [LARGE SCALE GENOMIC DNA]</scope>
    <source>
        <strain evidence="3">DSM 2782</strain>
    </source>
</reference>
<dbReference type="SUPFAM" id="SSF53448">
    <property type="entry name" value="Nucleotide-diphospho-sugar transferases"/>
    <property type="match status" value="1"/>
</dbReference>
<dbReference type="EMBL" id="ACXX02000001">
    <property type="protein sequence ID" value="EGD49762.1"/>
    <property type="molecule type" value="Genomic_DNA"/>
</dbReference>
<dbReference type="OrthoDB" id="396512at2"/>
<evidence type="ECO:0000313" key="3">
    <source>
        <dbReference type="EMBL" id="EGD49762.1"/>
    </source>
</evidence>
<accession>F1T8G4</accession>
<dbReference type="Pfam" id="PF00535">
    <property type="entry name" value="Glycos_transf_2"/>
    <property type="match status" value="1"/>
</dbReference>
<keyword evidence="1" id="KW-1133">Transmembrane helix</keyword>
<dbReference type="InterPro" id="IPR050834">
    <property type="entry name" value="Glycosyltransf_2"/>
</dbReference>
<keyword evidence="1" id="KW-0812">Transmembrane</keyword>
<sequence>MKNEFLYSSDAFNLPFVSVIIPAYNAEKYIERCLECITNQNYPKEKIEVIVVDNNSTDNTADIIKSFNVRYVFNEKKGPSPSRNKGISIATGEYLIFTDSDCLADSDFVMNHINAHLNFKRSNPKVKMVGGGIGGYNKNFWAVCDDFCSWSAYHPALKNHINNSYFPSANISVPKSLVEEIGVFNEDLKTGEDVDFCLRVAFGGYGLYFEPKAKVLHINRDTFREFMGHGKSWAKPVASPEDVNNQQWKENGGLLKSIPIYAKNYIKSIVEVISYGFKAKRFYVVFFIPFIVLYKTYFAYHRMLFRMKAAEK</sequence>
<dbReference type="GO" id="GO:0016740">
    <property type="term" value="F:transferase activity"/>
    <property type="evidence" value="ECO:0007669"/>
    <property type="project" value="UniProtKB-KW"/>
</dbReference>
<feature type="transmembrane region" description="Helical" evidence="1">
    <location>
        <begin position="282"/>
        <end position="300"/>
    </location>
</feature>
<comment type="caution">
    <text evidence="3">The sequence shown here is derived from an EMBL/GenBank/DDBJ whole genome shotgun (WGS) entry which is preliminary data.</text>
</comment>
<name>F1T8G4_9FIRM</name>
<proteinExistence type="predicted"/>
<dbReference type="Gene3D" id="3.90.550.10">
    <property type="entry name" value="Spore Coat Polysaccharide Biosynthesis Protein SpsA, Chain A"/>
    <property type="match status" value="1"/>
</dbReference>
<keyword evidence="4" id="KW-1185">Reference proteome</keyword>
<keyword evidence="3" id="KW-0808">Transferase</keyword>
<dbReference type="AlphaFoldDB" id="F1T8G4"/>
<dbReference type="eggNOG" id="COG1216">
    <property type="taxonomic scope" value="Bacteria"/>
</dbReference>
<evidence type="ECO:0000313" key="4">
    <source>
        <dbReference type="Proteomes" id="UP000003860"/>
    </source>
</evidence>
<evidence type="ECO:0000256" key="1">
    <source>
        <dbReference type="SAM" id="Phobius"/>
    </source>
</evidence>
<feature type="domain" description="Glycosyltransferase 2-like" evidence="2">
    <location>
        <begin position="18"/>
        <end position="116"/>
    </location>
</feature>
<evidence type="ECO:0000259" key="2">
    <source>
        <dbReference type="Pfam" id="PF00535"/>
    </source>
</evidence>
<dbReference type="RefSeq" id="WP_004616704.1">
    <property type="nucleotide sequence ID" value="NZ_ACXX02000001.1"/>
</dbReference>
<keyword evidence="1" id="KW-0472">Membrane</keyword>
<dbReference type="PANTHER" id="PTHR43685:SF3">
    <property type="entry name" value="SLR2126 PROTEIN"/>
    <property type="match status" value="1"/>
</dbReference>
<dbReference type="InterPro" id="IPR001173">
    <property type="entry name" value="Glyco_trans_2-like"/>
</dbReference>
<dbReference type="PANTHER" id="PTHR43685">
    <property type="entry name" value="GLYCOSYLTRANSFERASE"/>
    <property type="match status" value="1"/>
</dbReference>
<organism evidence="3 4">
    <name type="scientific">Ruminiclostridium papyrosolvens DSM 2782</name>
    <dbReference type="NCBI Taxonomy" id="588581"/>
    <lineage>
        <taxon>Bacteria</taxon>
        <taxon>Bacillati</taxon>
        <taxon>Bacillota</taxon>
        <taxon>Clostridia</taxon>
        <taxon>Eubacteriales</taxon>
        <taxon>Oscillospiraceae</taxon>
        <taxon>Ruminiclostridium</taxon>
    </lineage>
</organism>
<protein>
    <submittedName>
        <fullName evidence="3">Glycosyl transferase family 2</fullName>
    </submittedName>
</protein>
<dbReference type="Proteomes" id="UP000003860">
    <property type="component" value="Unassembled WGS sequence"/>
</dbReference>
<dbReference type="STRING" id="588581.Cpap_4205"/>
<gene>
    <name evidence="3" type="ORF">Cpap_4205</name>
</gene>